<evidence type="ECO:0000256" key="3">
    <source>
        <dbReference type="ARBA" id="ARBA00022741"/>
    </source>
</evidence>
<feature type="transmembrane region" description="Helical" evidence="9">
    <location>
        <begin position="276"/>
        <end position="299"/>
    </location>
</feature>
<dbReference type="InterPro" id="IPR027417">
    <property type="entry name" value="P-loop_NTPase"/>
</dbReference>
<feature type="domain" description="ABC transporter" evidence="10">
    <location>
        <begin position="483"/>
        <end position="716"/>
    </location>
</feature>
<sequence length="738" mass="81424">MLSKTLIYRRLPWIRASEGRDCGPSVFASVAHFYKHRITLEQARALVGADRNGTSLAGLRDGGRAIGLESRPAQAIYSALQHIQLPAIAHLKGGEGHYVVIHKWSPTSVIVLDPSRGLRTLSKAEFEAMWSGYLVEFKPTAALKPRDMDVKPFKTLLQLARQHKLILGIVLFFALLATSLGWVTSFFMQILIDSIIPNQDQALLFALGLGLILVSVFQSALQFGRLWLSAKVGQHVHQTYSAQYIDRLLRLPMKVFDVRCIPGLVLRVTQADGVQLALSEGLITILADVAMFLTALGIIAFYNPIAALIAAAALPLVWFVLFALNDRVYNAQLASIIRMEEFTSQMVDVFDCVRTIKVFGAETEYKALLNEKLANFTKSRMDSRVNIALPSAWSVLATSLITASILWYGSSQVFAGRMTPGELVVLFGMVAFYLQPIQRLPATILNLRTALLGIERMDEITTLPDEASRTSEPIALAEVKGEIKFNDVHFAYMRNKMVLKKLNFEIKPGETVAIVGETGSGKTSLANLIAGFYLPTHGDVLIDGISTRNIDPDELRRSISAVFQNTRLLQQSIRENITLMRDTDLELIRNAAKIAQADEFISGQMYGYESQVARGGDNFSSGQGQRITLARALLKNAPILILDEATSNLDSATEQGFLQALEDNRAGRTTVVIAHRLSTILRADRILVMENGEIIESGSHDQLVAQAGHYYNLIKGQITKPTPEPIAMPETHLNQLAA</sequence>
<dbReference type="PANTHER" id="PTHR43394:SF1">
    <property type="entry name" value="ATP-BINDING CASSETTE SUB-FAMILY B MEMBER 10, MITOCHONDRIAL"/>
    <property type="match status" value="1"/>
</dbReference>
<keyword evidence="8 9" id="KW-0472">Membrane</keyword>
<comment type="caution">
    <text evidence="13">The sequence shown here is derived from an EMBL/GenBank/DDBJ whole genome shotgun (WGS) entry which is preliminary data.</text>
</comment>
<reference evidence="13 14" key="1">
    <citation type="submission" date="2024-02" db="EMBL/GenBank/DDBJ databases">
        <title>Herpetosiphon gulosus NBRC 112829.</title>
        <authorList>
            <person name="Ichikawa N."/>
            <person name="Katano-Makiyama Y."/>
            <person name="Hidaka K."/>
        </authorList>
    </citation>
    <scope>NUCLEOTIDE SEQUENCE [LARGE SCALE GENOMIC DNA]</scope>
    <source>
        <strain evidence="13 14">NBRC 112829</strain>
    </source>
</reference>
<evidence type="ECO:0000256" key="4">
    <source>
        <dbReference type="ARBA" id="ARBA00022801"/>
    </source>
</evidence>
<dbReference type="InterPro" id="IPR003439">
    <property type="entry name" value="ABC_transporter-like_ATP-bd"/>
</dbReference>
<evidence type="ECO:0000256" key="8">
    <source>
        <dbReference type="ARBA" id="ARBA00023136"/>
    </source>
</evidence>
<dbReference type="InterPro" id="IPR003593">
    <property type="entry name" value="AAA+_ATPase"/>
</dbReference>
<evidence type="ECO:0000256" key="6">
    <source>
        <dbReference type="ARBA" id="ARBA00022840"/>
    </source>
</evidence>
<keyword evidence="2 9" id="KW-0812">Transmembrane</keyword>
<feature type="transmembrane region" description="Helical" evidence="9">
    <location>
        <begin position="387"/>
        <end position="408"/>
    </location>
</feature>
<feature type="domain" description="Peptidase C39" evidence="12">
    <location>
        <begin position="15"/>
        <end position="137"/>
    </location>
</feature>
<dbReference type="Pfam" id="PF03412">
    <property type="entry name" value="Peptidase_C39"/>
    <property type="match status" value="1"/>
</dbReference>
<comment type="subcellular location">
    <subcellularLocation>
        <location evidence="1">Cell membrane</location>
        <topology evidence="1">Multi-pass membrane protein</topology>
    </subcellularLocation>
</comment>
<evidence type="ECO:0000259" key="11">
    <source>
        <dbReference type="PROSITE" id="PS50929"/>
    </source>
</evidence>
<dbReference type="Proteomes" id="UP001428290">
    <property type="component" value="Unassembled WGS sequence"/>
</dbReference>
<feature type="transmembrane region" description="Helical" evidence="9">
    <location>
        <begin position="165"/>
        <end position="190"/>
    </location>
</feature>
<keyword evidence="5" id="KW-0788">Thiol protease</keyword>
<evidence type="ECO:0000256" key="2">
    <source>
        <dbReference type="ARBA" id="ARBA00022692"/>
    </source>
</evidence>
<name>A0ABP9WYT0_9CHLR</name>
<proteinExistence type="predicted"/>
<dbReference type="RefSeq" id="WP_345721913.1">
    <property type="nucleotide sequence ID" value="NZ_BAABRU010000006.1"/>
</dbReference>
<gene>
    <name evidence="13" type="primary">lagD</name>
    <name evidence="13" type="ORF">Hgul01_02098</name>
</gene>
<keyword evidence="7 9" id="KW-1133">Transmembrane helix</keyword>
<keyword evidence="4" id="KW-0378">Hydrolase</keyword>
<keyword evidence="6 13" id="KW-0067">ATP-binding</keyword>
<feature type="transmembrane region" description="Helical" evidence="9">
    <location>
        <begin position="202"/>
        <end position="221"/>
    </location>
</feature>
<organism evidence="13 14">
    <name type="scientific">Herpetosiphon gulosus</name>
    <dbReference type="NCBI Taxonomy" id="1973496"/>
    <lineage>
        <taxon>Bacteria</taxon>
        <taxon>Bacillati</taxon>
        <taxon>Chloroflexota</taxon>
        <taxon>Chloroflexia</taxon>
        <taxon>Herpetosiphonales</taxon>
        <taxon>Herpetosiphonaceae</taxon>
        <taxon>Herpetosiphon</taxon>
    </lineage>
</organism>
<keyword evidence="14" id="KW-1185">Reference proteome</keyword>
<protein>
    <submittedName>
        <fullName evidence="13">Lactococcin-G-processing and transport ATP-binding protein LagD</fullName>
    </submittedName>
</protein>
<dbReference type="InterPro" id="IPR036640">
    <property type="entry name" value="ABC1_TM_sf"/>
</dbReference>
<evidence type="ECO:0000313" key="13">
    <source>
        <dbReference type="EMBL" id="GAA5528300.1"/>
    </source>
</evidence>
<dbReference type="Gene3D" id="3.90.70.10">
    <property type="entry name" value="Cysteine proteinases"/>
    <property type="match status" value="1"/>
</dbReference>
<evidence type="ECO:0000259" key="12">
    <source>
        <dbReference type="PROSITE" id="PS50990"/>
    </source>
</evidence>
<dbReference type="Pfam" id="PF00005">
    <property type="entry name" value="ABC_tran"/>
    <property type="match status" value="1"/>
</dbReference>
<dbReference type="PROSITE" id="PS50893">
    <property type="entry name" value="ABC_TRANSPORTER_2"/>
    <property type="match status" value="1"/>
</dbReference>
<dbReference type="PROSITE" id="PS50990">
    <property type="entry name" value="PEPTIDASE_C39"/>
    <property type="match status" value="1"/>
</dbReference>
<feature type="domain" description="ABC transmembrane type-1" evidence="11">
    <location>
        <begin position="169"/>
        <end position="449"/>
    </location>
</feature>
<dbReference type="GO" id="GO:0005524">
    <property type="term" value="F:ATP binding"/>
    <property type="evidence" value="ECO:0007669"/>
    <property type="project" value="UniProtKB-KW"/>
</dbReference>
<keyword evidence="5" id="KW-0645">Protease</keyword>
<dbReference type="PROSITE" id="PS50929">
    <property type="entry name" value="ABC_TM1F"/>
    <property type="match status" value="1"/>
</dbReference>
<dbReference type="Pfam" id="PF00664">
    <property type="entry name" value="ABC_membrane"/>
    <property type="match status" value="1"/>
</dbReference>
<dbReference type="Gene3D" id="1.20.1560.10">
    <property type="entry name" value="ABC transporter type 1, transmembrane domain"/>
    <property type="match status" value="1"/>
</dbReference>
<dbReference type="PANTHER" id="PTHR43394">
    <property type="entry name" value="ATP-DEPENDENT PERMEASE MDL1, MITOCHONDRIAL"/>
    <property type="match status" value="1"/>
</dbReference>
<dbReference type="EMBL" id="BAABRU010000006">
    <property type="protein sequence ID" value="GAA5528300.1"/>
    <property type="molecule type" value="Genomic_DNA"/>
</dbReference>
<evidence type="ECO:0000259" key="10">
    <source>
        <dbReference type="PROSITE" id="PS50893"/>
    </source>
</evidence>
<evidence type="ECO:0000256" key="5">
    <source>
        <dbReference type="ARBA" id="ARBA00022807"/>
    </source>
</evidence>
<accession>A0ABP9WYT0</accession>
<evidence type="ECO:0000256" key="9">
    <source>
        <dbReference type="SAM" id="Phobius"/>
    </source>
</evidence>
<evidence type="ECO:0000313" key="14">
    <source>
        <dbReference type="Proteomes" id="UP001428290"/>
    </source>
</evidence>
<dbReference type="SUPFAM" id="SSF90123">
    <property type="entry name" value="ABC transporter transmembrane region"/>
    <property type="match status" value="1"/>
</dbReference>
<dbReference type="InterPro" id="IPR039421">
    <property type="entry name" value="Type_1_exporter"/>
</dbReference>
<keyword evidence="3" id="KW-0547">Nucleotide-binding</keyword>
<dbReference type="Gene3D" id="3.40.50.300">
    <property type="entry name" value="P-loop containing nucleotide triphosphate hydrolases"/>
    <property type="match status" value="1"/>
</dbReference>
<dbReference type="InterPro" id="IPR005074">
    <property type="entry name" value="Peptidase_C39"/>
</dbReference>
<evidence type="ECO:0000256" key="1">
    <source>
        <dbReference type="ARBA" id="ARBA00004651"/>
    </source>
</evidence>
<evidence type="ECO:0000256" key="7">
    <source>
        <dbReference type="ARBA" id="ARBA00022989"/>
    </source>
</evidence>
<feature type="transmembrane region" description="Helical" evidence="9">
    <location>
        <begin position="305"/>
        <end position="324"/>
    </location>
</feature>
<dbReference type="SUPFAM" id="SSF52540">
    <property type="entry name" value="P-loop containing nucleoside triphosphate hydrolases"/>
    <property type="match status" value="1"/>
</dbReference>
<dbReference type="InterPro" id="IPR011527">
    <property type="entry name" value="ABC1_TM_dom"/>
</dbReference>
<dbReference type="SMART" id="SM00382">
    <property type="entry name" value="AAA"/>
    <property type="match status" value="1"/>
</dbReference>